<dbReference type="GO" id="GO:0008276">
    <property type="term" value="F:protein methyltransferase activity"/>
    <property type="evidence" value="ECO:0007669"/>
    <property type="project" value="UniProtKB-ARBA"/>
</dbReference>
<dbReference type="RefSeq" id="XP_018330247.1">
    <property type="nucleotide sequence ID" value="XM_018474745.1"/>
</dbReference>
<name>A0A1W4XBQ1_AGRPL</name>
<dbReference type="AlphaFoldDB" id="A0A1W4XBQ1"/>
<sequence>MAQQVLFDIQKSDKCGRYATASKNLAEGETIFSEIPFAFGPKTDSPVVCLGCCTPTDGSILCSSCQWPVCGPECEQIPAHKQQECKIFSKEGVKFQSVSDPTDICPQIECITPLRVLLTLETNSERWNKEVEMMESHSEERKTKPVWEFNQINVVNFLRGPCKLDRFDEDLIHKVCGILDVNAFEARTQSGYSIRCLYPKLAILNHNCVSNITHSIESTGVGDENDFRVNVRANVAVKKGEELCSSYTYSLWPTIVRREFLKESKYFECCCKRCTDPTELETHMSSLKCNKCDNGLITSINPLDDSAIWKCSHCTFTTPSEAVRKVFAKIQSEIDEVEYLEGGQAIEHREQLCRKYKSVLHPRNAYNVILRVALSQLYGKIDGYSLEDLPDLLLERKMEMCKLVLQVADVIEPGCSRLRGLTLYELHVPLILLAKNQYAAGEIDKDGLRKKLNEAIEVLEKSVKILSLEPPGTTEGTLGQMANQNLTQLKENLEIMIETADQY</sequence>
<dbReference type="Gene3D" id="6.10.140.2220">
    <property type="match status" value="1"/>
</dbReference>
<evidence type="ECO:0000313" key="2">
    <source>
        <dbReference type="Proteomes" id="UP000192223"/>
    </source>
</evidence>
<keyword evidence="2" id="KW-1185">Reference proteome</keyword>
<dbReference type="GeneID" id="108740435"/>
<dbReference type="InterPro" id="IPR046341">
    <property type="entry name" value="SET_dom_sf"/>
</dbReference>
<dbReference type="PANTHER" id="PTHR46455:SF7">
    <property type="entry name" value="RE12806P"/>
    <property type="match status" value="1"/>
</dbReference>
<dbReference type="PANTHER" id="PTHR46455">
    <property type="entry name" value="SET AND MYND DOMAIN CONTAINING, ARTHROPOD-SPECIFIC, MEMBER 4, ISOFORM A"/>
    <property type="match status" value="1"/>
</dbReference>
<dbReference type="InterPro" id="IPR001214">
    <property type="entry name" value="SET_dom"/>
</dbReference>
<dbReference type="InParanoid" id="A0A1W4XBQ1"/>
<dbReference type="GO" id="GO:0008170">
    <property type="term" value="F:N-methyltransferase activity"/>
    <property type="evidence" value="ECO:0007669"/>
    <property type="project" value="UniProtKB-ARBA"/>
</dbReference>
<dbReference type="KEGG" id="apln:108740435"/>
<dbReference type="STRING" id="224129.A0A1W4XBQ1"/>
<protein>
    <submittedName>
        <fullName evidence="3">SET domain-containing protein SmydA-8-like</fullName>
    </submittedName>
</protein>
<evidence type="ECO:0000259" key="1">
    <source>
        <dbReference type="PROSITE" id="PS50280"/>
    </source>
</evidence>
<dbReference type="OrthoDB" id="265717at2759"/>
<dbReference type="InterPro" id="IPR053010">
    <property type="entry name" value="SET_SmydA-8"/>
</dbReference>
<accession>A0A1W4XBQ1</accession>
<organism evidence="2 3">
    <name type="scientific">Agrilus planipennis</name>
    <name type="common">Emerald ash borer</name>
    <name type="synonym">Agrilus marcopoli</name>
    <dbReference type="NCBI Taxonomy" id="224129"/>
    <lineage>
        <taxon>Eukaryota</taxon>
        <taxon>Metazoa</taxon>
        <taxon>Ecdysozoa</taxon>
        <taxon>Arthropoda</taxon>
        <taxon>Hexapoda</taxon>
        <taxon>Insecta</taxon>
        <taxon>Pterygota</taxon>
        <taxon>Neoptera</taxon>
        <taxon>Endopterygota</taxon>
        <taxon>Coleoptera</taxon>
        <taxon>Polyphaga</taxon>
        <taxon>Elateriformia</taxon>
        <taxon>Buprestoidea</taxon>
        <taxon>Buprestidae</taxon>
        <taxon>Agrilinae</taxon>
        <taxon>Agrilus</taxon>
    </lineage>
</organism>
<gene>
    <name evidence="3" type="primary">LOC108740435</name>
</gene>
<evidence type="ECO:0000313" key="3">
    <source>
        <dbReference type="RefSeq" id="XP_018330247.1"/>
    </source>
</evidence>
<dbReference type="Pfam" id="PF00856">
    <property type="entry name" value="SET"/>
    <property type="match status" value="1"/>
</dbReference>
<reference evidence="3" key="1">
    <citation type="submission" date="2025-08" db="UniProtKB">
        <authorList>
            <consortium name="RefSeq"/>
        </authorList>
    </citation>
    <scope>IDENTIFICATION</scope>
    <source>
        <tissue evidence="3">Entire body</tissue>
    </source>
</reference>
<dbReference type="Proteomes" id="UP000192223">
    <property type="component" value="Unplaced"/>
</dbReference>
<dbReference type="SUPFAM" id="SSF82199">
    <property type="entry name" value="SET domain"/>
    <property type="match status" value="1"/>
</dbReference>
<dbReference type="CDD" id="cd20071">
    <property type="entry name" value="SET_SMYD"/>
    <property type="match status" value="1"/>
</dbReference>
<dbReference type="Gene3D" id="2.170.270.10">
    <property type="entry name" value="SET domain"/>
    <property type="match status" value="1"/>
</dbReference>
<proteinExistence type="predicted"/>
<dbReference type="Gene3D" id="1.10.220.160">
    <property type="match status" value="1"/>
</dbReference>
<dbReference type="GO" id="GO:0008757">
    <property type="term" value="F:S-adenosylmethionine-dependent methyltransferase activity"/>
    <property type="evidence" value="ECO:0007669"/>
    <property type="project" value="UniProtKB-ARBA"/>
</dbReference>
<feature type="domain" description="SET" evidence="1">
    <location>
        <begin position="2"/>
        <end position="248"/>
    </location>
</feature>
<dbReference type="PROSITE" id="PS50280">
    <property type="entry name" value="SET"/>
    <property type="match status" value="1"/>
</dbReference>